<protein>
    <submittedName>
        <fullName evidence="6">DapH/DapD/GlmU-related protein</fullName>
    </submittedName>
</protein>
<dbReference type="KEGG" id="dsc:ABOD76_11165"/>
<evidence type="ECO:0000256" key="2">
    <source>
        <dbReference type="ARBA" id="ARBA00022679"/>
    </source>
</evidence>
<dbReference type="Gene3D" id="2.160.10.10">
    <property type="entry name" value="Hexapeptide repeat proteins"/>
    <property type="match status" value="3"/>
</dbReference>
<dbReference type="AlphaFoldDB" id="A0AAU7UEB9"/>
<dbReference type="InterPro" id="IPR001451">
    <property type="entry name" value="Hexapep"/>
</dbReference>
<dbReference type="InterPro" id="IPR050179">
    <property type="entry name" value="Trans_hexapeptide_repeat"/>
</dbReference>
<evidence type="ECO:0000256" key="1">
    <source>
        <dbReference type="ARBA" id="ARBA00022605"/>
    </source>
</evidence>
<evidence type="ECO:0000313" key="6">
    <source>
        <dbReference type="EMBL" id="XBV86839.1"/>
    </source>
</evidence>
<keyword evidence="2" id="KW-0808">Transferase</keyword>
<dbReference type="InterPro" id="IPR011004">
    <property type="entry name" value="Trimer_LpxA-like_sf"/>
</dbReference>
<gene>
    <name evidence="6" type="ORF">ABOD76_11165</name>
</gene>
<name>A0AAU7UEB9_9DEIO</name>
<dbReference type="PANTHER" id="PTHR43300">
    <property type="entry name" value="ACETYLTRANSFERASE"/>
    <property type="match status" value="1"/>
</dbReference>
<evidence type="ECO:0000256" key="3">
    <source>
        <dbReference type="ARBA" id="ARBA00022737"/>
    </source>
</evidence>
<reference evidence="6" key="1">
    <citation type="submission" date="2024-06" db="EMBL/GenBank/DDBJ databases">
        <title>Draft Genome Sequence of Deinococcus sonorensis Type Strain KR-87, a Biofilm Producing Representative of the Genus Deinococcus.</title>
        <authorList>
            <person name="Boren L.S."/>
            <person name="Grosso R.A."/>
            <person name="Hugenberg-Cox A.N."/>
            <person name="Hill J.T.E."/>
            <person name="Albert C.M."/>
            <person name="Tuohy J.M."/>
        </authorList>
    </citation>
    <scope>NUCLEOTIDE SEQUENCE</scope>
    <source>
        <strain evidence="6">KR-87</strain>
    </source>
</reference>
<dbReference type="RefSeq" id="WP_350244923.1">
    <property type="nucleotide sequence ID" value="NZ_CP158299.1"/>
</dbReference>
<dbReference type="CDD" id="cd03358">
    <property type="entry name" value="LbH_WxcM_N_like"/>
    <property type="match status" value="1"/>
</dbReference>
<dbReference type="InterPro" id="IPR018357">
    <property type="entry name" value="Hexapep_transf_CS"/>
</dbReference>
<sequence length="256" mass="26054">MQASGQTTIDAHAVVLTTDIGPNTVIGPFCYIAQDVTIGADVVIHPQVTIYSGVTLGPGVEVFPGAVIGKEPKGAGALARVPVFESGVEVGAHCSIGPHVVLYCDVHLGERTLIGDGASIREQTRIGSRVVIGRQVTVNYQTHIGDGSKVMDHSWLAGNMTVGQDVFISGGVMTANDNAMGRAGYEEGAVTGPTIRDGAVIGAGAVLLPGVMIGERATVAAGAVVTRDVTPGAVVMGSPARVRRPISAEPEGGTPV</sequence>
<keyword evidence="1" id="KW-0028">Amino-acid biosynthesis</keyword>
<dbReference type="PANTHER" id="PTHR43300:SF10">
    <property type="entry name" value="2,3,4,5-TETRAHYDROPYRIDINE-2,6-DICARBOXYLATE N-ACETYLTRANSFERASE"/>
    <property type="match status" value="1"/>
</dbReference>
<evidence type="ECO:0000256" key="5">
    <source>
        <dbReference type="ARBA" id="ARBA00023154"/>
    </source>
</evidence>
<proteinExistence type="predicted"/>
<accession>A0AAU7UEB9</accession>
<dbReference type="Pfam" id="PF00132">
    <property type="entry name" value="Hexapep"/>
    <property type="match status" value="3"/>
</dbReference>
<keyword evidence="5" id="KW-0457">Lysine biosynthesis</keyword>
<keyword evidence="4" id="KW-0220">Diaminopimelate biosynthesis</keyword>
<dbReference type="GO" id="GO:0016740">
    <property type="term" value="F:transferase activity"/>
    <property type="evidence" value="ECO:0007669"/>
    <property type="project" value="UniProtKB-KW"/>
</dbReference>
<dbReference type="PROSITE" id="PS00101">
    <property type="entry name" value="HEXAPEP_TRANSFERASES"/>
    <property type="match status" value="2"/>
</dbReference>
<dbReference type="EMBL" id="CP158299">
    <property type="protein sequence ID" value="XBV86839.1"/>
    <property type="molecule type" value="Genomic_DNA"/>
</dbReference>
<organism evidence="6">
    <name type="scientific">Deinococcus sonorensis KR-87</name>
    <dbReference type="NCBI Taxonomy" id="694439"/>
    <lineage>
        <taxon>Bacteria</taxon>
        <taxon>Thermotogati</taxon>
        <taxon>Deinococcota</taxon>
        <taxon>Deinococci</taxon>
        <taxon>Deinococcales</taxon>
        <taxon>Deinococcaceae</taxon>
        <taxon>Deinococcus</taxon>
    </lineage>
</organism>
<dbReference type="GO" id="GO:0019877">
    <property type="term" value="P:diaminopimelate biosynthetic process"/>
    <property type="evidence" value="ECO:0007669"/>
    <property type="project" value="UniProtKB-KW"/>
</dbReference>
<keyword evidence="3" id="KW-0677">Repeat</keyword>
<dbReference type="GO" id="GO:0009085">
    <property type="term" value="P:lysine biosynthetic process"/>
    <property type="evidence" value="ECO:0007669"/>
    <property type="project" value="UniProtKB-KW"/>
</dbReference>
<evidence type="ECO:0000256" key="4">
    <source>
        <dbReference type="ARBA" id="ARBA00022915"/>
    </source>
</evidence>
<dbReference type="SUPFAM" id="SSF51161">
    <property type="entry name" value="Trimeric LpxA-like enzymes"/>
    <property type="match status" value="1"/>
</dbReference>